<dbReference type="Gene3D" id="3.90.226.10">
    <property type="entry name" value="2-enoyl-CoA Hydratase, Chain A, domain 1"/>
    <property type="match status" value="1"/>
</dbReference>
<proteinExistence type="predicted"/>
<evidence type="ECO:0000313" key="2">
    <source>
        <dbReference type="EMBL" id="GIJ48988.1"/>
    </source>
</evidence>
<dbReference type="PANTHER" id="PTHR11261">
    <property type="entry name" value="INTERPHOTORECEPTOR RETINOID-BINDING PROTEIN"/>
    <property type="match status" value="1"/>
</dbReference>
<dbReference type="Proteomes" id="UP000619260">
    <property type="component" value="Unassembled WGS sequence"/>
</dbReference>
<protein>
    <submittedName>
        <fullName evidence="2">Interphotoreceptor retinoid-binding protein</fullName>
    </submittedName>
</protein>
<dbReference type="RefSeq" id="WP_203902443.1">
    <property type="nucleotide sequence ID" value="NZ_BOPF01000023.1"/>
</dbReference>
<comment type="caution">
    <text evidence="2">The sequence shown here is derived from an EMBL/GenBank/DDBJ whole genome shotgun (WGS) entry which is preliminary data.</text>
</comment>
<dbReference type="SUPFAM" id="SSF52096">
    <property type="entry name" value="ClpP/crotonase"/>
    <property type="match status" value="1"/>
</dbReference>
<name>A0A8J4DTH4_9ACTN</name>
<dbReference type="InterPro" id="IPR029045">
    <property type="entry name" value="ClpP/crotonase-like_dom_sf"/>
</dbReference>
<dbReference type="GO" id="GO:0006508">
    <property type="term" value="P:proteolysis"/>
    <property type="evidence" value="ECO:0007669"/>
    <property type="project" value="InterPro"/>
</dbReference>
<evidence type="ECO:0000259" key="1">
    <source>
        <dbReference type="SMART" id="SM00245"/>
    </source>
</evidence>
<keyword evidence="3" id="KW-1185">Reference proteome</keyword>
<organism evidence="2 3">
    <name type="scientific">Virgisporangium aliadipatigenens</name>
    <dbReference type="NCBI Taxonomy" id="741659"/>
    <lineage>
        <taxon>Bacteria</taxon>
        <taxon>Bacillati</taxon>
        <taxon>Actinomycetota</taxon>
        <taxon>Actinomycetes</taxon>
        <taxon>Micromonosporales</taxon>
        <taxon>Micromonosporaceae</taxon>
        <taxon>Virgisporangium</taxon>
    </lineage>
</organism>
<dbReference type="InterPro" id="IPR005151">
    <property type="entry name" value="Tail-specific_protease"/>
</dbReference>
<accession>A0A8J4DTH4</accession>
<dbReference type="CDD" id="cd07563">
    <property type="entry name" value="Peptidase_S41_IRBP"/>
    <property type="match status" value="1"/>
</dbReference>
<dbReference type="AlphaFoldDB" id="A0A8J4DTH4"/>
<dbReference type="EMBL" id="BOPF01000023">
    <property type="protein sequence ID" value="GIJ48988.1"/>
    <property type="molecule type" value="Genomic_DNA"/>
</dbReference>
<sequence length="294" mass="31492">MIGELIRLLDAHYVFPEVAAELGPVLRAGRYPDAERDAPGFAAAVTADLQSVNGDKHLRVLHHETPLPAGHGEEETDLDTMRRFADRHGGGLPRVEVREDNVGYLAVRPLLFPSVLVGDAVAAAFTLLKGTDALVLDLRECLGGEPGTVALVAGYLTGTEPVELSGIYERATDRIRQAWTSAYLPGPRYGAERPLYVLIGPKTFSGGEALAYDLQQMRRATLIGEPTRGGAHPRIGLRLADHFEATIPTGRSVHPVTGENWEGVGVRPDVRCLAGDAALMAFDMASEGMAVRGG</sequence>
<feature type="domain" description="Tail specific protease" evidence="1">
    <location>
        <begin position="73"/>
        <end position="273"/>
    </location>
</feature>
<reference evidence="2" key="1">
    <citation type="submission" date="2021-01" db="EMBL/GenBank/DDBJ databases">
        <title>Whole genome shotgun sequence of Virgisporangium aliadipatigenens NBRC 105644.</title>
        <authorList>
            <person name="Komaki H."/>
            <person name="Tamura T."/>
        </authorList>
    </citation>
    <scope>NUCLEOTIDE SEQUENCE</scope>
    <source>
        <strain evidence="2">NBRC 105644</strain>
    </source>
</reference>
<dbReference type="Gene3D" id="3.30.750.44">
    <property type="match status" value="1"/>
</dbReference>
<dbReference type="SMART" id="SM00245">
    <property type="entry name" value="TSPc"/>
    <property type="match status" value="1"/>
</dbReference>
<dbReference type="PANTHER" id="PTHR11261:SF3">
    <property type="entry name" value="RETINOL-BINDING PROTEIN 3"/>
    <property type="match status" value="1"/>
</dbReference>
<dbReference type="GO" id="GO:0008236">
    <property type="term" value="F:serine-type peptidase activity"/>
    <property type="evidence" value="ECO:0007669"/>
    <property type="project" value="InterPro"/>
</dbReference>
<evidence type="ECO:0000313" key="3">
    <source>
        <dbReference type="Proteomes" id="UP000619260"/>
    </source>
</evidence>
<dbReference type="Pfam" id="PF03572">
    <property type="entry name" value="Peptidase_S41"/>
    <property type="match status" value="1"/>
</dbReference>
<gene>
    <name evidence="2" type="ORF">Val02_58740</name>
</gene>